<dbReference type="Proteomes" id="UP000320776">
    <property type="component" value="Plasmid pSPTER"/>
</dbReference>
<feature type="transmembrane region" description="Helical" evidence="1">
    <location>
        <begin position="55"/>
        <end position="73"/>
    </location>
</feature>
<keyword evidence="3" id="KW-1185">Reference proteome</keyword>
<dbReference type="Gene3D" id="1.10.1750.10">
    <property type="match status" value="1"/>
</dbReference>
<reference evidence="2 3" key="1">
    <citation type="submission" date="2019-02" db="EMBL/GenBank/DDBJ databases">
        <title>Closed genome of Sporomusa termitida DSM 4440.</title>
        <authorList>
            <person name="Poehlein A."/>
            <person name="Daniel R."/>
        </authorList>
    </citation>
    <scope>NUCLEOTIDE SEQUENCE [LARGE SCALE GENOMIC DNA]</scope>
    <source>
        <strain evidence="2 3">DSM 4440</strain>
        <plasmid evidence="3">pspter</plasmid>
    </source>
</reference>
<keyword evidence="1" id="KW-0472">Membrane</keyword>
<gene>
    <name evidence="2" type="ORF">SPTER_49120</name>
</gene>
<keyword evidence="1" id="KW-1133">Transmembrane helix</keyword>
<keyword evidence="1" id="KW-0812">Transmembrane</keyword>
<name>A0A517E1E1_9FIRM</name>
<dbReference type="EMBL" id="CP036260">
    <property type="protein sequence ID" value="QDR83421.1"/>
    <property type="molecule type" value="Genomic_DNA"/>
</dbReference>
<evidence type="ECO:0000313" key="2">
    <source>
        <dbReference type="EMBL" id="QDR83421.1"/>
    </source>
</evidence>
<geneLocation type="plasmid" evidence="3">
    <name>pspter</name>
</geneLocation>
<dbReference type="AlphaFoldDB" id="A0A517E1E1"/>
<dbReference type="GO" id="GO:0043565">
    <property type="term" value="F:sequence-specific DNA binding"/>
    <property type="evidence" value="ECO:0007669"/>
    <property type="project" value="InterPro"/>
</dbReference>
<organism evidence="2 3">
    <name type="scientific">Sporomusa termitida</name>
    <dbReference type="NCBI Taxonomy" id="2377"/>
    <lineage>
        <taxon>Bacteria</taxon>
        <taxon>Bacillati</taxon>
        <taxon>Bacillota</taxon>
        <taxon>Negativicutes</taxon>
        <taxon>Selenomonadales</taxon>
        <taxon>Sporomusaceae</taxon>
        <taxon>Sporomusa</taxon>
    </lineage>
</organism>
<dbReference type="RefSeq" id="WP_144353105.1">
    <property type="nucleotide sequence ID" value="NZ_CP036260.1"/>
</dbReference>
<dbReference type="InterPro" id="IPR010921">
    <property type="entry name" value="Trp_repressor/repl_initiator"/>
</dbReference>
<dbReference type="SUPFAM" id="SSF48295">
    <property type="entry name" value="TrpR-like"/>
    <property type="match status" value="1"/>
</dbReference>
<evidence type="ECO:0000313" key="3">
    <source>
        <dbReference type="Proteomes" id="UP000320776"/>
    </source>
</evidence>
<protein>
    <submittedName>
        <fullName evidence="2">Uncharacterized protein</fullName>
    </submittedName>
</protein>
<accession>A0A517E1E1</accession>
<proteinExistence type="predicted"/>
<evidence type="ECO:0000256" key="1">
    <source>
        <dbReference type="SAM" id="Phobius"/>
    </source>
</evidence>
<keyword evidence="2" id="KW-0614">Plasmid</keyword>
<sequence length="115" mass="13093">MIVWSEHIYSKPETTETSEAPEAPSVTFDEILATVASVSEINKEQIMHERHDRRVVAAINILIYVAVRMGVMTKTELTKMLSLSMSEIIRGYNKVVDRDELKRLAEKISNNLCEV</sequence>
<dbReference type="KEGG" id="sted:SPTER_49120"/>